<organism evidence="2 3">
    <name type="scientific">Sistotremastrum suecicum HHB10207 ss-3</name>
    <dbReference type="NCBI Taxonomy" id="1314776"/>
    <lineage>
        <taxon>Eukaryota</taxon>
        <taxon>Fungi</taxon>
        <taxon>Dikarya</taxon>
        <taxon>Basidiomycota</taxon>
        <taxon>Agaricomycotina</taxon>
        <taxon>Agaricomycetes</taxon>
        <taxon>Sistotremastrales</taxon>
        <taxon>Sistotremastraceae</taxon>
        <taxon>Sistotremastrum</taxon>
    </lineage>
</organism>
<protein>
    <submittedName>
        <fullName evidence="2">Uncharacterized protein</fullName>
    </submittedName>
</protein>
<name>A0A166C7C0_9AGAM</name>
<accession>A0A166C7C0</accession>
<gene>
    <name evidence="2" type="ORF">SISSUDRAFT_886569</name>
</gene>
<feature type="region of interest" description="Disordered" evidence="1">
    <location>
        <begin position="37"/>
        <end position="70"/>
    </location>
</feature>
<proteinExistence type="predicted"/>
<dbReference type="AlphaFoldDB" id="A0A166C7C0"/>
<keyword evidence="3" id="KW-1185">Reference proteome</keyword>
<evidence type="ECO:0000256" key="1">
    <source>
        <dbReference type="SAM" id="MobiDB-lite"/>
    </source>
</evidence>
<dbReference type="EMBL" id="KV428090">
    <property type="protein sequence ID" value="KZT37159.1"/>
    <property type="molecule type" value="Genomic_DNA"/>
</dbReference>
<feature type="compositionally biased region" description="Low complexity" evidence="1">
    <location>
        <begin position="56"/>
        <end position="65"/>
    </location>
</feature>
<dbReference type="Proteomes" id="UP000076798">
    <property type="component" value="Unassembled WGS sequence"/>
</dbReference>
<evidence type="ECO:0000313" key="3">
    <source>
        <dbReference type="Proteomes" id="UP000076798"/>
    </source>
</evidence>
<feature type="compositionally biased region" description="Basic and acidic residues" evidence="1">
    <location>
        <begin position="37"/>
        <end position="48"/>
    </location>
</feature>
<reference evidence="2 3" key="1">
    <citation type="journal article" date="2016" name="Mol. Biol. Evol.">
        <title>Comparative Genomics of Early-Diverging Mushroom-Forming Fungi Provides Insights into the Origins of Lignocellulose Decay Capabilities.</title>
        <authorList>
            <person name="Nagy L.G."/>
            <person name="Riley R."/>
            <person name="Tritt A."/>
            <person name="Adam C."/>
            <person name="Daum C."/>
            <person name="Floudas D."/>
            <person name="Sun H."/>
            <person name="Yadav J.S."/>
            <person name="Pangilinan J."/>
            <person name="Larsson K.H."/>
            <person name="Matsuura K."/>
            <person name="Barry K."/>
            <person name="Labutti K."/>
            <person name="Kuo R."/>
            <person name="Ohm R.A."/>
            <person name="Bhattacharya S.S."/>
            <person name="Shirouzu T."/>
            <person name="Yoshinaga Y."/>
            <person name="Martin F.M."/>
            <person name="Grigoriev I.V."/>
            <person name="Hibbett D.S."/>
        </authorList>
    </citation>
    <scope>NUCLEOTIDE SEQUENCE [LARGE SCALE GENOMIC DNA]</scope>
    <source>
        <strain evidence="2 3">HHB10207 ss-3</strain>
    </source>
</reference>
<sequence>MFPAVTSTKQSKGIPFLFRTMISQEMLDKRSGALERERCLGARNDRNGQADGGQTSSSPSYTRSASVDDPRVTRALSQSTLSYISPATAAFHWKICGQHARLWSSTTPGTKRASKRASSLRRRFKIGCSWRIRD</sequence>
<evidence type="ECO:0000313" key="2">
    <source>
        <dbReference type="EMBL" id="KZT37159.1"/>
    </source>
</evidence>